<proteinExistence type="predicted"/>
<organism evidence="2 3">
    <name type="scientific">Caerostris extrusa</name>
    <name type="common">Bark spider</name>
    <name type="synonym">Caerostris bankana</name>
    <dbReference type="NCBI Taxonomy" id="172846"/>
    <lineage>
        <taxon>Eukaryota</taxon>
        <taxon>Metazoa</taxon>
        <taxon>Ecdysozoa</taxon>
        <taxon>Arthropoda</taxon>
        <taxon>Chelicerata</taxon>
        <taxon>Arachnida</taxon>
        <taxon>Araneae</taxon>
        <taxon>Araneomorphae</taxon>
        <taxon>Entelegynae</taxon>
        <taxon>Araneoidea</taxon>
        <taxon>Araneidae</taxon>
        <taxon>Caerostris</taxon>
    </lineage>
</organism>
<comment type="caution">
    <text evidence="2">The sequence shown here is derived from an EMBL/GenBank/DDBJ whole genome shotgun (WGS) entry which is preliminary data.</text>
</comment>
<accession>A0AAV4XF60</accession>
<dbReference type="EMBL" id="BPLR01017649">
    <property type="protein sequence ID" value="GIY93283.1"/>
    <property type="molecule type" value="Genomic_DNA"/>
</dbReference>
<evidence type="ECO:0000313" key="2">
    <source>
        <dbReference type="EMBL" id="GIY93283.1"/>
    </source>
</evidence>
<keyword evidence="1" id="KW-1133">Transmembrane helix</keyword>
<keyword evidence="1" id="KW-0812">Transmembrane</keyword>
<protein>
    <submittedName>
        <fullName evidence="2">Uncharacterized protein</fullName>
    </submittedName>
</protein>
<keyword evidence="1" id="KW-0472">Membrane</keyword>
<gene>
    <name evidence="2" type="ORF">CEXT_445181</name>
</gene>
<name>A0AAV4XF60_CAEEX</name>
<evidence type="ECO:0000256" key="1">
    <source>
        <dbReference type="SAM" id="Phobius"/>
    </source>
</evidence>
<evidence type="ECO:0000313" key="3">
    <source>
        <dbReference type="Proteomes" id="UP001054945"/>
    </source>
</evidence>
<dbReference type="Proteomes" id="UP001054945">
    <property type="component" value="Unassembled WGS sequence"/>
</dbReference>
<reference evidence="2 3" key="1">
    <citation type="submission" date="2021-06" db="EMBL/GenBank/DDBJ databases">
        <title>Caerostris extrusa draft genome.</title>
        <authorList>
            <person name="Kono N."/>
            <person name="Arakawa K."/>
        </authorList>
    </citation>
    <scope>NUCLEOTIDE SEQUENCE [LARGE SCALE GENOMIC DNA]</scope>
</reference>
<sequence length="107" mass="11793">MVTNALSLNHSVAATHCKIFNERCHITSKGENKQELEEASCKAEETWLPFKFGRLATVLSRSPLRIPPKAEDDLTGVLAVIVVARAIGDICVFSLIFIVFSLIACNY</sequence>
<feature type="transmembrane region" description="Helical" evidence="1">
    <location>
        <begin position="77"/>
        <end position="105"/>
    </location>
</feature>
<keyword evidence="3" id="KW-1185">Reference proteome</keyword>
<dbReference type="AlphaFoldDB" id="A0AAV4XF60"/>